<keyword evidence="3 5" id="KW-0690">Ribosome biogenesis</keyword>
<dbReference type="InterPro" id="IPR007023">
    <property type="entry name" value="Ribosom_reg"/>
</dbReference>
<evidence type="ECO:0000256" key="6">
    <source>
        <dbReference type="SAM" id="MobiDB-lite"/>
    </source>
</evidence>
<reference evidence="7 8" key="1">
    <citation type="journal article" date="2013" name="BMC Genomics">
        <title>Genome sequencing and comparative genomics of honey bee microsporidia, Nosema apis reveal novel insights into host-parasite interactions.</title>
        <authorList>
            <person name="Chen Yp."/>
            <person name="Pettis J.S."/>
            <person name="Zhao Y."/>
            <person name="Liu X."/>
            <person name="Tallon L.J."/>
            <person name="Sadzewicz L.D."/>
            <person name="Li R."/>
            <person name="Zheng H."/>
            <person name="Huang S."/>
            <person name="Zhang X."/>
            <person name="Hamilton M.C."/>
            <person name="Pernal S.F."/>
            <person name="Melathopoulos A.P."/>
            <person name="Yan X."/>
            <person name="Evans J.D."/>
        </authorList>
    </citation>
    <scope>NUCLEOTIDE SEQUENCE [LARGE SCALE GENOMIC DNA]</scope>
    <source>
        <strain evidence="7 8">BRL 01</strain>
    </source>
</reference>
<evidence type="ECO:0000256" key="1">
    <source>
        <dbReference type="ARBA" id="ARBA00004123"/>
    </source>
</evidence>
<comment type="similarity">
    <text evidence="2 5">Belongs to the RRS1 family.</text>
</comment>
<evidence type="ECO:0000256" key="5">
    <source>
        <dbReference type="RuleBase" id="RU364132"/>
    </source>
</evidence>
<evidence type="ECO:0000256" key="2">
    <source>
        <dbReference type="ARBA" id="ARBA00010077"/>
    </source>
</evidence>
<dbReference type="Proteomes" id="UP000053780">
    <property type="component" value="Unassembled WGS sequence"/>
</dbReference>
<gene>
    <name evidence="7" type="ORF">NAPIS_ORF00226</name>
</gene>
<dbReference type="GO" id="GO:0042254">
    <property type="term" value="P:ribosome biogenesis"/>
    <property type="evidence" value="ECO:0007669"/>
    <property type="project" value="UniProtKB-KW"/>
</dbReference>
<evidence type="ECO:0000256" key="4">
    <source>
        <dbReference type="ARBA" id="ARBA00023242"/>
    </source>
</evidence>
<evidence type="ECO:0000313" key="7">
    <source>
        <dbReference type="EMBL" id="EQB62199.1"/>
    </source>
</evidence>
<sequence>MQKIPNLLTCISPNNTLKDLENNTINTLATNMLKSFKQYIKNTYKSTQKDLDLIYVLDQCTYKLPNQYSIKKQTKWEIFAAKKGIKKRKGKFVYDEELKKYVCRYGSTSKKNMELRGGVSEGKSVSSIKREKNKKK</sequence>
<dbReference type="VEuPathDB" id="MicrosporidiaDB:NAPIS_ORF00226"/>
<feature type="region of interest" description="Disordered" evidence="6">
    <location>
        <begin position="114"/>
        <end position="136"/>
    </location>
</feature>
<dbReference type="Pfam" id="PF04939">
    <property type="entry name" value="RRS1"/>
    <property type="match status" value="1"/>
</dbReference>
<dbReference type="GO" id="GO:0005634">
    <property type="term" value="C:nucleus"/>
    <property type="evidence" value="ECO:0007669"/>
    <property type="project" value="UniProtKB-SubCell"/>
</dbReference>
<evidence type="ECO:0000256" key="3">
    <source>
        <dbReference type="ARBA" id="ARBA00022517"/>
    </source>
</evidence>
<dbReference type="OrthoDB" id="28455at2759"/>
<proteinExistence type="inferred from homology"/>
<evidence type="ECO:0000313" key="8">
    <source>
        <dbReference type="Proteomes" id="UP000053780"/>
    </source>
</evidence>
<organism evidence="7 8">
    <name type="scientific">Vairimorpha apis BRL 01</name>
    <dbReference type="NCBI Taxonomy" id="1037528"/>
    <lineage>
        <taxon>Eukaryota</taxon>
        <taxon>Fungi</taxon>
        <taxon>Fungi incertae sedis</taxon>
        <taxon>Microsporidia</taxon>
        <taxon>Nosematidae</taxon>
        <taxon>Vairimorpha</taxon>
    </lineage>
</organism>
<accession>T0LD28</accession>
<name>T0LD28_9MICR</name>
<keyword evidence="8" id="KW-1185">Reference proteome</keyword>
<comment type="function">
    <text evidence="5">Involved in ribosomal large subunit assembly.</text>
</comment>
<comment type="subcellular location">
    <subcellularLocation>
        <location evidence="1 5">Nucleus</location>
    </subcellularLocation>
</comment>
<keyword evidence="4 5" id="KW-0539">Nucleus</keyword>
<dbReference type="AlphaFoldDB" id="T0LD28"/>
<dbReference type="EMBL" id="KE646961">
    <property type="protein sequence ID" value="EQB62199.1"/>
    <property type="molecule type" value="Genomic_DNA"/>
</dbReference>
<protein>
    <recommendedName>
        <fullName evidence="5">Ribosome biogenesis regulatory protein</fullName>
    </recommendedName>
</protein>
<dbReference type="HOGENOM" id="CLU_1731447_0_0_1"/>